<dbReference type="RefSeq" id="WP_322809089.1">
    <property type="nucleotide sequence ID" value="NZ_JAVBVO010000003.1"/>
</dbReference>
<feature type="transmembrane region" description="Helical" evidence="1">
    <location>
        <begin position="38"/>
        <end position="56"/>
    </location>
</feature>
<dbReference type="AlphaFoldDB" id="A0AAW9JRR6"/>
<name>A0AAW9JRR6_CARML</name>
<feature type="transmembrane region" description="Helical" evidence="1">
    <location>
        <begin position="68"/>
        <end position="85"/>
    </location>
</feature>
<sequence length="90" mass="10301">MISNKKMEKKAKLTTLSILLVSILTITVTILFKFPANVVLIIYGFICLIILGMYLLNVYKHKGKSERLIYLFAFLIILLFALNTIKSFTN</sequence>
<protein>
    <submittedName>
        <fullName evidence="2">Uncharacterized protein</fullName>
    </submittedName>
</protein>
<keyword evidence="1" id="KW-1133">Transmembrane helix</keyword>
<evidence type="ECO:0000313" key="3">
    <source>
        <dbReference type="Proteomes" id="UP001290462"/>
    </source>
</evidence>
<proteinExistence type="predicted"/>
<reference evidence="2" key="1">
    <citation type="submission" date="2023-08" db="EMBL/GenBank/DDBJ databases">
        <title>Genomic characterization of piscicolin 126 produced by Carnobacterium maltaromaticum CM22 strain isolated from salmon (Salmo salar).</title>
        <authorList>
            <person name="Gonzalez-Gragera E."/>
            <person name="Garcia-Lopez J.D."/>
            <person name="Teso-Perez C."/>
            <person name="Gimenez-Hernandez I."/>
            <person name="Peralta-Sanchez J.M."/>
            <person name="Valdivia E."/>
            <person name="Montalban-Lopez M."/>
            <person name="Martin-Platero A.M."/>
            <person name="Banos A."/>
            <person name="Martinez-Bueno M."/>
        </authorList>
    </citation>
    <scope>NUCLEOTIDE SEQUENCE</scope>
    <source>
        <strain evidence="2">CM22</strain>
    </source>
</reference>
<keyword evidence="1" id="KW-0472">Membrane</keyword>
<dbReference type="EMBL" id="JAVBVO010000003">
    <property type="protein sequence ID" value="MDZ5759187.1"/>
    <property type="molecule type" value="Genomic_DNA"/>
</dbReference>
<keyword evidence="1" id="KW-0812">Transmembrane</keyword>
<comment type="caution">
    <text evidence="2">The sequence shown here is derived from an EMBL/GenBank/DDBJ whole genome shotgun (WGS) entry which is preliminary data.</text>
</comment>
<organism evidence="2 3">
    <name type="scientific">Carnobacterium maltaromaticum</name>
    <name type="common">Carnobacterium piscicola</name>
    <dbReference type="NCBI Taxonomy" id="2751"/>
    <lineage>
        <taxon>Bacteria</taxon>
        <taxon>Bacillati</taxon>
        <taxon>Bacillota</taxon>
        <taxon>Bacilli</taxon>
        <taxon>Lactobacillales</taxon>
        <taxon>Carnobacteriaceae</taxon>
        <taxon>Carnobacterium</taxon>
    </lineage>
</organism>
<evidence type="ECO:0000256" key="1">
    <source>
        <dbReference type="SAM" id="Phobius"/>
    </source>
</evidence>
<accession>A0AAW9JRR6</accession>
<feature type="transmembrane region" description="Helical" evidence="1">
    <location>
        <begin position="12"/>
        <end position="32"/>
    </location>
</feature>
<evidence type="ECO:0000313" key="2">
    <source>
        <dbReference type="EMBL" id="MDZ5759187.1"/>
    </source>
</evidence>
<dbReference type="Proteomes" id="UP001290462">
    <property type="component" value="Unassembled WGS sequence"/>
</dbReference>
<gene>
    <name evidence="2" type="ORF">RAK27_11000</name>
</gene>